<dbReference type="InterPro" id="IPR021384">
    <property type="entry name" value="Mediator_Med21"/>
</dbReference>
<reference evidence="9" key="2">
    <citation type="submission" date="2024-01" db="EMBL/GenBank/DDBJ databases">
        <title>Comparative genomics of Cryptococcus and Kwoniella reveals pathogenesis evolution and contrasting modes of karyotype evolution via chromosome fusion or intercentromeric recombination.</title>
        <authorList>
            <person name="Coelho M.A."/>
            <person name="David-Palma M."/>
            <person name="Shea T."/>
            <person name="Bowers K."/>
            <person name="McGinley-Smith S."/>
            <person name="Mohammad A.W."/>
            <person name="Gnirke A."/>
            <person name="Yurkov A.M."/>
            <person name="Nowrousian M."/>
            <person name="Sun S."/>
            <person name="Cuomo C.A."/>
            <person name="Heitman J."/>
        </authorList>
    </citation>
    <scope>NUCLEOTIDE SEQUENCE</scope>
    <source>
        <strain evidence="9">CBS 12478</strain>
    </source>
</reference>
<name>A0A5M6BPD7_9TREE</name>
<dbReference type="KEGG" id="ksn:43592203"/>
<protein>
    <recommendedName>
        <fullName evidence="3 8">Mediator of RNA polymerase II transcription subunit 21</fullName>
    </recommendedName>
</protein>
<dbReference type="PANTHER" id="PTHR13381:SF0">
    <property type="entry name" value="MEDIATOR OF RNA POLYMERASE II TRANSCRIPTION SUBUNIT 21"/>
    <property type="match status" value="1"/>
</dbReference>
<dbReference type="RefSeq" id="XP_031857686.1">
    <property type="nucleotide sequence ID" value="XM_032008031.1"/>
</dbReference>
<dbReference type="EMBL" id="CP144052">
    <property type="protein sequence ID" value="WWD16397.1"/>
    <property type="molecule type" value="Genomic_DNA"/>
</dbReference>
<evidence type="ECO:0000256" key="7">
    <source>
        <dbReference type="ARBA" id="ARBA00023242"/>
    </source>
</evidence>
<dbReference type="GO" id="GO:0016592">
    <property type="term" value="C:mediator complex"/>
    <property type="evidence" value="ECO:0007669"/>
    <property type="project" value="UniProtKB-UniRule"/>
</dbReference>
<dbReference type="GO" id="GO:0006357">
    <property type="term" value="P:regulation of transcription by RNA polymerase II"/>
    <property type="evidence" value="ECO:0007669"/>
    <property type="project" value="TreeGrafter"/>
</dbReference>
<reference evidence="9" key="1">
    <citation type="submission" date="2017-08" db="EMBL/GenBank/DDBJ databases">
        <authorList>
            <person name="Cuomo C."/>
            <person name="Billmyre B."/>
            <person name="Heitman J."/>
        </authorList>
    </citation>
    <scope>NUCLEOTIDE SEQUENCE</scope>
    <source>
        <strain evidence="9">CBS 12478</strain>
    </source>
</reference>
<evidence type="ECO:0000256" key="6">
    <source>
        <dbReference type="ARBA" id="ARBA00023163"/>
    </source>
</evidence>
<evidence type="ECO:0000256" key="5">
    <source>
        <dbReference type="ARBA" id="ARBA00023159"/>
    </source>
</evidence>
<dbReference type="Pfam" id="PF11221">
    <property type="entry name" value="Med21"/>
    <property type="match status" value="1"/>
</dbReference>
<evidence type="ECO:0000256" key="3">
    <source>
        <dbReference type="ARBA" id="ARBA00019691"/>
    </source>
</evidence>
<evidence type="ECO:0000313" key="9">
    <source>
        <dbReference type="EMBL" id="WWD16397.1"/>
    </source>
</evidence>
<organism evidence="9 10">
    <name type="scientific">Kwoniella shandongensis</name>
    <dbReference type="NCBI Taxonomy" id="1734106"/>
    <lineage>
        <taxon>Eukaryota</taxon>
        <taxon>Fungi</taxon>
        <taxon>Dikarya</taxon>
        <taxon>Basidiomycota</taxon>
        <taxon>Agaricomycotina</taxon>
        <taxon>Tremellomycetes</taxon>
        <taxon>Tremellales</taxon>
        <taxon>Cryptococcaceae</taxon>
        <taxon>Kwoniella</taxon>
    </lineage>
</organism>
<gene>
    <name evidence="9" type="ORF">CI109_100823</name>
</gene>
<dbReference type="Proteomes" id="UP000322225">
    <property type="component" value="Chromosome 2"/>
</dbReference>
<comment type="subcellular location">
    <subcellularLocation>
        <location evidence="1 8">Nucleus</location>
    </subcellularLocation>
</comment>
<comment type="similarity">
    <text evidence="2 8">Belongs to the Mediator complex subunit 21 family.</text>
</comment>
<keyword evidence="10" id="KW-1185">Reference proteome</keyword>
<dbReference type="GeneID" id="43592203"/>
<evidence type="ECO:0000256" key="2">
    <source>
        <dbReference type="ARBA" id="ARBA00005770"/>
    </source>
</evidence>
<dbReference type="AlphaFoldDB" id="A0A5M6BPD7"/>
<dbReference type="InterPro" id="IPR037212">
    <property type="entry name" value="Med7/Med21-like"/>
</dbReference>
<dbReference type="SUPFAM" id="SSF140718">
    <property type="entry name" value="Mediator hinge subcomplex-like"/>
    <property type="match status" value="1"/>
</dbReference>
<dbReference type="PANTHER" id="PTHR13381">
    <property type="entry name" value="RNA POLYMERASE II HOLOENZYME COMPONENT SRB7"/>
    <property type="match status" value="1"/>
</dbReference>
<keyword evidence="6 8" id="KW-0804">Transcription</keyword>
<proteinExistence type="inferred from homology"/>
<evidence type="ECO:0000256" key="4">
    <source>
        <dbReference type="ARBA" id="ARBA00023015"/>
    </source>
</evidence>
<evidence type="ECO:0000256" key="8">
    <source>
        <dbReference type="RuleBase" id="RU366036"/>
    </source>
</evidence>
<comment type="function">
    <text evidence="8">Component of the Mediator complex, a coactivator involved in the regulated transcription of nearly all RNA polymerase II-dependent genes. Mediator functions as a bridge to convey information from gene-specific regulatory proteins to the basal RNA polymerase II transcription machinery. Mediator is recruited to promoters by direct interactions with regulatory proteins and serves as a scaffold for the assembly of a functional preinitiation complex with RNA polymerase II and the general transcription factors.</text>
</comment>
<keyword evidence="5 8" id="KW-0010">Activator</keyword>
<evidence type="ECO:0000313" key="10">
    <source>
        <dbReference type="Proteomes" id="UP000322225"/>
    </source>
</evidence>
<comment type="subunit">
    <text evidence="8">Component of the Mediator complex.</text>
</comment>
<sequence length="163" mass="18159">MLNAELSTDMDRITQLQDAILDLLTITSTSIDYITKKTNFEQISKAIPTTLQAANGPSRAEYKATIETFVADIIRRSKDIETLAKALPKKDESSIRAQRLAELQDEMKIANQEYKAALAQSEELLGELQAALDQALEEPVNIETTKYVNKTGQDNDAEQQDVL</sequence>
<keyword evidence="7 8" id="KW-0539">Nucleus</keyword>
<dbReference type="Gene3D" id="6.10.280.10">
    <property type="entry name" value="Mediator complex, subunit Med21"/>
    <property type="match status" value="1"/>
</dbReference>
<keyword evidence="4 8" id="KW-0805">Transcription regulation</keyword>
<dbReference type="GO" id="GO:0003712">
    <property type="term" value="F:transcription coregulator activity"/>
    <property type="evidence" value="ECO:0007669"/>
    <property type="project" value="TreeGrafter"/>
</dbReference>
<evidence type="ECO:0000256" key="1">
    <source>
        <dbReference type="ARBA" id="ARBA00004123"/>
    </source>
</evidence>
<accession>A0A5M6BPD7</accession>
<dbReference type="OrthoDB" id="526653at2759"/>